<dbReference type="RefSeq" id="WP_111158286.1">
    <property type="nucleotide sequence ID" value="NZ_PCDP01000001.1"/>
</dbReference>
<feature type="chain" id="PRO_5016108735" evidence="1">
    <location>
        <begin position="25"/>
        <end position="170"/>
    </location>
</feature>
<name>A0A2W4EUY4_9HYPH</name>
<evidence type="ECO:0000313" key="3">
    <source>
        <dbReference type="Proteomes" id="UP000248925"/>
    </source>
</evidence>
<keyword evidence="3" id="KW-1185">Reference proteome</keyword>
<comment type="caution">
    <text evidence="2">The sequence shown here is derived from an EMBL/GenBank/DDBJ whole genome shotgun (WGS) entry which is preliminary data.</text>
</comment>
<protein>
    <submittedName>
        <fullName evidence="2">Uncharacterized protein</fullName>
    </submittedName>
</protein>
<evidence type="ECO:0000256" key="1">
    <source>
        <dbReference type="SAM" id="SignalP"/>
    </source>
</evidence>
<proteinExistence type="predicted"/>
<dbReference type="EMBL" id="PCDP01000001">
    <property type="protein sequence ID" value="PZM16956.1"/>
    <property type="molecule type" value="Genomic_DNA"/>
</dbReference>
<sequence>MKARMITTITLAATLALAGCQRQADDGPTELSGRLFVFNYRVSAASYMIVLKKKAPIPEGSFAVAEFENPMGGDPIIVKEKIFPFWDKITLESPDIHCVRKDRPYSVSITLVDASGKTIQTIKTQVKSDLDQSVLAAKPLVVGPVYTKNPDVFKSDGTADFSPDAACPAA</sequence>
<feature type="signal peptide" evidence="1">
    <location>
        <begin position="1"/>
        <end position="24"/>
    </location>
</feature>
<gene>
    <name evidence="2" type="ORF">CPY51_01530</name>
</gene>
<keyword evidence="1" id="KW-0732">Signal</keyword>
<dbReference type="OrthoDB" id="7916166at2"/>
<dbReference type="AlphaFoldDB" id="A0A2W4EUY4"/>
<evidence type="ECO:0000313" key="2">
    <source>
        <dbReference type="EMBL" id="PZM16956.1"/>
    </source>
</evidence>
<accession>A0A2W4EUY4</accession>
<dbReference type="PROSITE" id="PS51257">
    <property type="entry name" value="PROKAR_LIPOPROTEIN"/>
    <property type="match status" value="1"/>
</dbReference>
<reference evidence="2 3" key="1">
    <citation type="journal article" date="2018" name="Sci. Rep.">
        <title>Rhizobium tumorigenes sp. nov., a novel plant tumorigenic bacterium isolated from cane gall tumors on thornless blackberry.</title>
        <authorList>
            <person name="Kuzmanovi N."/>
            <person name="Smalla K."/>
            <person name="Gronow S."/>
            <person name="PuBawska J."/>
        </authorList>
    </citation>
    <scope>NUCLEOTIDE SEQUENCE [LARGE SCALE GENOMIC DNA]</scope>
    <source>
        <strain evidence="2 3">CCBAU 85046</strain>
    </source>
</reference>
<dbReference type="Proteomes" id="UP000248925">
    <property type="component" value="Unassembled WGS sequence"/>
</dbReference>
<organism evidence="2 3">
    <name type="scientific">Rhizobium tubonense</name>
    <dbReference type="NCBI Taxonomy" id="484088"/>
    <lineage>
        <taxon>Bacteria</taxon>
        <taxon>Pseudomonadati</taxon>
        <taxon>Pseudomonadota</taxon>
        <taxon>Alphaproteobacteria</taxon>
        <taxon>Hyphomicrobiales</taxon>
        <taxon>Rhizobiaceae</taxon>
        <taxon>Rhizobium/Agrobacterium group</taxon>
        <taxon>Rhizobium</taxon>
    </lineage>
</organism>